<feature type="region of interest" description="Disordered" evidence="15">
    <location>
        <begin position="1"/>
        <end position="28"/>
    </location>
</feature>
<dbReference type="Gene3D" id="3.20.20.70">
    <property type="entry name" value="Aldolase class I"/>
    <property type="match status" value="1"/>
</dbReference>
<dbReference type="InterPro" id="IPR058240">
    <property type="entry name" value="rSAM_sf"/>
</dbReference>
<evidence type="ECO:0000256" key="1">
    <source>
        <dbReference type="ARBA" id="ARBA00004496"/>
    </source>
</evidence>
<dbReference type="PANTHER" id="PTHR30544:SF5">
    <property type="entry name" value="RADICAL SAM CORE DOMAIN-CONTAINING PROTEIN"/>
    <property type="match status" value="1"/>
</dbReference>
<comment type="caution">
    <text evidence="17">The sequence shown here is derived from an EMBL/GenBank/DDBJ whole genome shotgun (WGS) entry which is preliminary data.</text>
</comment>
<dbReference type="PIRSF" id="PIRSF006004">
    <property type="entry name" value="CHP00048"/>
    <property type="match status" value="1"/>
</dbReference>
<sequence>MRSPLMTEQNAVTQTTDLGSESNSSTPVQKVDLLGMDRQAMEAFFKSIGEKPFRAGQVMKWIHQFGVSDFDEMTNLSKALRENLKSVATVRTPKIVAEQLSEDGTIKWLLEVDNKNSIETVFIPEKNRGTLCISSQVGCALDCSFCSTGKQGFNRNLENWEIIAQMWVANKALGCLPKEERRITNVVFMGMGEPLLNVKHTFPAARILMDDFAYGLSKRRVTISTAGVVPAIDMIKAEVDVSLAISLHAPNNELRNILVPINEKYPLELLMPSLHRFVEGGHSKKHVTVEYVMIDHINDRIEHAHQLVELLGDLPCKVNLIPFNPFPNTDYKRSSNNAIHRFRDVLENGGLNVTVRKTRGDDIDAACGQLAGKVKDRTKRTLHHVEMNLKQKTN</sequence>
<dbReference type="GO" id="GO:0008168">
    <property type="term" value="F:methyltransferase activity"/>
    <property type="evidence" value="ECO:0007669"/>
    <property type="project" value="UniProtKB-KW"/>
</dbReference>
<comment type="cofactor">
    <cofactor evidence="14">
        <name>[4Fe-4S] cluster</name>
        <dbReference type="ChEBI" id="CHEBI:49883"/>
    </cofactor>
    <text evidence="14">Binds 1 [4Fe-4S] cluster. The cluster is coordinated with 3 cysteines and an exchangeable S-adenosyl-L-methionine.</text>
</comment>
<comment type="similarity">
    <text evidence="2 14">Belongs to the radical SAM superfamily. RlmN family.</text>
</comment>
<dbReference type="SUPFAM" id="SSF102114">
    <property type="entry name" value="Radical SAM enzymes"/>
    <property type="match status" value="1"/>
</dbReference>
<comment type="subcellular location">
    <subcellularLocation>
        <location evidence="1 14">Cytoplasm</location>
    </subcellularLocation>
</comment>
<evidence type="ECO:0000259" key="16">
    <source>
        <dbReference type="PROSITE" id="PS51918"/>
    </source>
</evidence>
<dbReference type="GO" id="GO:0032259">
    <property type="term" value="P:methylation"/>
    <property type="evidence" value="ECO:0007669"/>
    <property type="project" value="UniProtKB-KW"/>
</dbReference>
<evidence type="ECO:0000256" key="13">
    <source>
        <dbReference type="ARBA" id="ARBA00023157"/>
    </source>
</evidence>
<dbReference type="InterPro" id="IPR040072">
    <property type="entry name" value="Methyltransferase_A"/>
</dbReference>
<comment type="catalytic activity">
    <reaction evidence="14">
        <text>adenosine(37) in tRNA + 2 reduced [2Fe-2S]-[ferredoxin] + 2 S-adenosyl-L-methionine = 2-methyladenosine(37) in tRNA + 5'-deoxyadenosine + L-methionine + 2 oxidized [2Fe-2S]-[ferredoxin] + S-adenosyl-L-homocysteine</text>
        <dbReference type="Rhea" id="RHEA:43332"/>
        <dbReference type="Rhea" id="RHEA-COMP:10000"/>
        <dbReference type="Rhea" id="RHEA-COMP:10001"/>
        <dbReference type="Rhea" id="RHEA-COMP:10162"/>
        <dbReference type="Rhea" id="RHEA-COMP:10485"/>
        <dbReference type="ChEBI" id="CHEBI:17319"/>
        <dbReference type="ChEBI" id="CHEBI:33737"/>
        <dbReference type="ChEBI" id="CHEBI:33738"/>
        <dbReference type="ChEBI" id="CHEBI:57844"/>
        <dbReference type="ChEBI" id="CHEBI:57856"/>
        <dbReference type="ChEBI" id="CHEBI:59789"/>
        <dbReference type="ChEBI" id="CHEBI:74411"/>
        <dbReference type="ChEBI" id="CHEBI:74497"/>
        <dbReference type="EC" id="2.1.1.192"/>
    </reaction>
</comment>
<evidence type="ECO:0000256" key="3">
    <source>
        <dbReference type="ARBA" id="ARBA00022485"/>
    </source>
</evidence>
<keyword evidence="10 14" id="KW-0479">Metal-binding</keyword>
<dbReference type="CDD" id="cd01335">
    <property type="entry name" value="Radical_SAM"/>
    <property type="match status" value="1"/>
</dbReference>
<keyword evidence="9 14" id="KW-0819">tRNA processing</keyword>
<keyword evidence="18" id="KW-1185">Reference proteome</keyword>
<evidence type="ECO:0000256" key="8">
    <source>
        <dbReference type="ARBA" id="ARBA00022691"/>
    </source>
</evidence>
<dbReference type="SFLD" id="SFLDS00029">
    <property type="entry name" value="Radical_SAM"/>
    <property type="match status" value="1"/>
</dbReference>
<dbReference type="InterPro" id="IPR013785">
    <property type="entry name" value="Aldolase_TIM"/>
</dbReference>
<dbReference type="HAMAP" id="MF_01849">
    <property type="entry name" value="RNA_methyltr_RlmN"/>
    <property type="match status" value="1"/>
</dbReference>
<evidence type="ECO:0000256" key="10">
    <source>
        <dbReference type="ARBA" id="ARBA00022723"/>
    </source>
</evidence>
<evidence type="ECO:0000256" key="7">
    <source>
        <dbReference type="ARBA" id="ARBA00022679"/>
    </source>
</evidence>
<protein>
    <recommendedName>
        <fullName evidence="14">Dual-specificity RNA methyltransferase RlmN</fullName>
        <ecNumber evidence="14">2.1.1.192</ecNumber>
    </recommendedName>
    <alternativeName>
        <fullName evidence="14">23S rRNA (adenine(2503)-C(2))-methyltransferase</fullName>
    </alternativeName>
    <alternativeName>
        <fullName evidence="14">23S rRNA m2A2503 methyltransferase</fullName>
    </alternativeName>
    <alternativeName>
        <fullName evidence="14">Ribosomal RNA large subunit methyltransferase N</fullName>
    </alternativeName>
    <alternativeName>
        <fullName evidence="14">tRNA (adenine(37)-C(2))-methyltransferase</fullName>
    </alternativeName>
    <alternativeName>
        <fullName evidence="14">tRNA m2A37 methyltransferase</fullName>
    </alternativeName>
</protein>
<dbReference type="PROSITE" id="PS51918">
    <property type="entry name" value="RADICAL_SAM"/>
    <property type="match status" value="1"/>
</dbReference>
<evidence type="ECO:0000256" key="4">
    <source>
        <dbReference type="ARBA" id="ARBA00022490"/>
    </source>
</evidence>
<evidence type="ECO:0000256" key="15">
    <source>
        <dbReference type="SAM" id="MobiDB-lite"/>
    </source>
</evidence>
<feature type="active site" description="Proton acceptor" evidence="14">
    <location>
        <position position="119"/>
    </location>
</feature>
<feature type="binding site" evidence="14">
    <location>
        <position position="146"/>
    </location>
    <ligand>
        <name>[4Fe-4S] cluster</name>
        <dbReference type="ChEBI" id="CHEBI:49883"/>
        <note>4Fe-4S-S-AdoMet</note>
    </ligand>
</feature>
<evidence type="ECO:0000256" key="12">
    <source>
        <dbReference type="ARBA" id="ARBA00023014"/>
    </source>
</evidence>
<evidence type="ECO:0000313" key="17">
    <source>
        <dbReference type="EMBL" id="MBO1927731.1"/>
    </source>
</evidence>
<evidence type="ECO:0000256" key="6">
    <source>
        <dbReference type="ARBA" id="ARBA00022603"/>
    </source>
</evidence>
<accession>A0ABS3Q5V4</accession>
<dbReference type="Pfam" id="PF04055">
    <property type="entry name" value="Radical_SAM"/>
    <property type="match status" value="1"/>
</dbReference>
<feature type="binding site" evidence="14">
    <location>
        <begin position="192"/>
        <end position="193"/>
    </location>
    <ligand>
        <name>S-adenosyl-L-methionine</name>
        <dbReference type="ChEBI" id="CHEBI:59789"/>
    </ligand>
</feature>
<evidence type="ECO:0000256" key="5">
    <source>
        <dbReference type="ARBA" id="ARBA00022552"/>
    </source>
</evidence>
<keyword evidence="8 14" id="KW-0949">S-adenosyl-L-methionine</keyword>
<keyword evidence="4 14" id="KW-0963">Cytoplasm</keyword>
<organism evidence="17 18">
    <name type="scientific">Thiomicrorhabdus marina</name>
    <dbReference type="NCBI Taxonomy" id="2818442"/>
    <lineage>
        <taxon>Bacteria</taxon>
        <taxon>Pseudomonadati</taxon>
        <taxon>Pseudomonadota</taxon>
        <taxon>Gammaproteobacteria</taxon>
        <taxon>Thiotrichales</taxon>
        <taxon>Piscirickettsiaceae</taxon>
        <taxon>Thiomicrorhabdus</taxon>
    </lineage>
</organism>
<dbReference type="Gene3D" id="1.10.150.530">
    <property type="match status" value="1"/>
</dbReference>
<gene>
    <name evidence="14 17" type="primary">rlmN</name>
    <name evidence="17" type="ORF">J3998_09100</name>
</gene>
<feature type="binding site" evidence="14">
    <location>
        <begin position="246"/>
        <end position="248"/>
    </location>
    <ligand>
        <name>S-adenosyl-L-methionine</name>
        <dbReference type="ChEBI" id="CHEBI:59789"/>
    </ligand>
</feature>
<dbReference type="EMBL" id="JAGETV010000016">
    <property type="protein sequence ID" value="MBO1927731.1"/>
    <property type="molecule type" value="Genomic_DNA"/>
</dbReference>
<keyword evidence="11 14" id="KW-0408">Iron</keyword>
<evidence type="ECO:0000313" key="18">
    <source>
        <dbReference type="Proteomes" id="UP000664835"/>
    </source>
</evidence>
<keyword evidence="13 14" id="KW-1015">Disulfide bond</keyword>
<comment type="caution">
    <text evidence="14">Lacks conserved residue(s) required for the propagation of feature annotation.</text>
</comment>
<dbReference type="InterPro" id="IPR004383">
    <property type="entry name" value="rRNA_lsu_MTrfase_RlmN/Cfr"/>
</dbReference>
<feature type="binding site" evidence="14">
    <location>
        <position position="324"/>
    </location>
    <ligand>
        <name>S-adenosyl-L-methionine</name>
        <dbReference type="ChEBI" id="CHEBI:59789"/>
    </ligand>
</feature>
<keyword evidence="7 14" id="KW-0808">Transferase</keyword>
<comment type="function">
    <text evidence="14">Specifically methylates position 2 of adenine 2503 in 23S rRNA and position 2 of adenine 37 in tRNAs. m2A2503 modification seems to play a crucial role in the proofreading step occurring at the peptidyl transferase center and thus would serve to optimize ribosomal fidelity.</text>
</comment>
<keyword evidence="5 14" id="KW-0698">rRNA processing</keyword>
<dbReference type="PANTHER" id="PTHR30544">
    <property type="entry name" value="23S RRNA METHYLTRANSFERASE"/>
    <property type="match status" value="1"/>
</dbReference>
<keyword evidence="3 14" id="KW-0004">4Fe-4S</keyword>
<dbReference type="SFLD" id="SFLDG01062">
    <property type="entry name" value="methyltransferase_(Class_A)"/>
    <property type="match status" value="1"/>
</dbReference>
<dbReference type="InterPro" id="IPR048641">
    <property type="entry name" value="RlmN_N"/>
</dbReference>
<dbReference type="NCBIfam" id="TIGR00048">
    <property type="entry name" value="rRNA_mod_RlmN"/>
    <property type="match status" value="1"/>
</dbReference>
<name>A0ABS3Q5V4_9GAMM</name>
<evidence type="ECO:0000256" key="14">
    <source>
        <dbReference type="HAMAP-Rule" id="MF_01849"/>
    </source>
</evidence>
<evidence type="ECO:0000256" key="11">
    <source>
        <dbReference type="ARBA" id="ARBA00023004"/>
    </source>
</evidence>
<comment type="catalytic activity">
    <reaction evidence="14">
        <text>adenosine(2503) in 23S rRNA + 2 reduced [2Fe-2S]-[ferredoxin] + 2 S-adenosyl-L-methionine = 2-methyladenosine(2503) in 23S rRNA + 5'-deoxyadenosine + L-methionine + 2 oxidized [2Fe-2S]-[ferredoxin] + S-adenosyl-L-homocysteine</text>
        <dbReference type="Rhea" id="RHEA:42916"/>
        <dbReference type="Rhea" id="RHEA-COMP:10000"/>
        <dbReference type="Rhea" id="RHEA-COMP:10001"/>
        <dbReference type="Rhea" id="RHEA-COMP:10152"/>
        <dbReference type="Rhea" id="RHEA-COMP:10282"/>
        <dbReference type="ChEBI" id="CHEBI:17319"/>
        <dbReference type="ChEBI" id="CHEBI:33737"/>
        <dbReference type="ChEBI" id="CHEBI:33738"/>
        <dbReference type="ChEBI" id="CHEBI:57844"/>
        <dbReference type="ChEBI" id="CHEBI:57856"/>
        <dbReference type="ChEBI" id="CHEBI:59789"/>
        <dbReference type="ChEBI" id="CHEBI:74411"/>
        <dbReference type="ChEBI" id="CHEBI:74497"/>
        <dbReference type="EC" id="2.1.1.192"/>
    </reaction>
</comment>
<comment type="miscellaneous">
    <text evidence="14">Reaction proceeds by a ping-pong mechanism involving intermediate methylation of a conserved cysteine residue.</text>
</comment>
<dbReference type="SFLD" id="SFLDF00275">
    <property type="entry name" value="adenosine_C2_methyltransferase"/>
    <property type="match status" value="1"/>
</dbReference>
<proteinExistence type="inferred from homology"/>
<keyword evidence="6 14" id="KW-0489">Methyltransferase</keyword>
<feature type="binding site" evidence="14">
    <location>
        <position position="143"/>
    </location>
    <ligand>
        <name>[4Fe-4S] cluster</name>
        <dbReference type="ChEBI" id="CHEBI:49883"/>
        <note>4Fe-4S-S-AdoMet</note>
    </ligand>
</feature>
<feature type="domain" description="Radical SAM core" evidence="16">
    <location>
        <begin position="125"/>
        <end position="362"/>
    </location>
</feature>
<feature type="active site" description="S-methylcysteine intermediate" evidence="14">
    <location>
        <position position="367"/>
    </location>
</feature>
<dbReference type="Proteomes" id="UP000664835">
    <property type="component" value="Unassembled WGS sequence"/>
</dbReference>
<reference evidence="17 18" key="1">
    <citation type="submission" date="2021-03" db="EMBL/GenBank/DDBJ databases">
        <title>Thiomicrorhabdus sp.nov.,novel sulfur-oxidizing bacteria isolated from coastal sediment.</title>
        <authorList>
            <person name="Liu X."/>
        </authorList>
    </citation>
    <scope>NUCLEOTIDE SEQUENCE [LARGE SCALE GENOMIC DNA]</scope>
    <source>
        <strain evidence="17 18">6S2-11</strain>
    </source>
</reference>
<keyword evidence="12 14" id="KW-0411">Iron-sulfur</keyword>
<dbReference type="InterPro" id="IPR027492">
    <property type="entry name" value="RNA_MTrfase_RlmN"/>
</dbReference>
<dbReference type="Pfam" id="PF21016">
    <property type="entry name" value="RlmN_N"/>
    <property type="match status" value="1"/>
</dbReference>
<dbReference type="EC" id="2.1.1.192" evidence="14"/>
<feature type="binding site" evidence="14">
    <location>
        <position position="139"/>
    </location>
    <ligand>
        <name>[4Fe-4S] cluster</name>
        <dbReference type="ChEBI" id="CHEBI:49883"/>
        <note>4Fe-4S-S-AdoMet</note>
    </ligand>
</feature>
<evidence type="ECO:0000256" key="2">
    <source>
        <dbReference type="ARBA" id="ARBA00007544"/>
    </source>
</evidence>
<evidence type="ECO:0000256" key="9">
    <source>
        <dbReference type="ARBA" id="ARBA00022694"/>
    </source>
</evidence>
<feature type="binding site" evidence="14">
    <location>
        <position position="224"/>
    </location>
    <ligand>
        <name>S-adenosyl-L-methionine</name>
        <dbReference type="ChEBI" id="CHEBI:59789"/>
    </ligand>
</feature>
<dbReference type="InterPro" id="IPR007197">
    <property type="entry name" value="rSAM"/>
</dbReference>